<accession>A0A6J5LAD7</accession>
<proteinExistence type="predicted"/>
<reference evidence="1" key="1">
    <citation type="submission" date="2020-04" db="EMBL/GenBank/DDBJ databases">
        <authorList>
            <person name="Chiriac C."/>
            <person name="Salcher M."/>
            <person name="Ghai R."/>
            <person name="Kavagutti S V."/>
        </authorList>
    </citation>
    <scope>NUCLEOTIDE SEQUENCE</scope>
</reference>
<name>A0A6J5LAD7_9CAUD</name>
<gene>
    <name evidence="1" type="ORF">UFOVP117_150</name>
</gene>
<dbReference type="EMBL" id="LR796235">
    <property type="protein sequence ID" value="CAB4129890.1"/>
    <property type="molecule type" value="Genomic_DNA"/>
</dbReference>
<evidence type="ECO:0000313" key="1">
    <source>
        <dbReference type="EMBL" id="CAB4129890.1"/>
    </source>
</evidence>
<sequence length="221" mass="25957">MNTSELQLKRLMDNVVKILPVIEADGITLRLTGKYKKSFHYKKVPVYTIDNPENLPYTQEALSGYVDEAIYSLKKFFPEVTVAPQFLYYIDCDGLYIPQKTLNEISNCLVGKPFKLNTQYERKDITIEGRFSKDFYIEIDGEMVVIDVNLLVKSMEITLNGEVYNEFDEDEIYDILHDRFDQDIDELVWECLTDDIRNNKSFVDFNWMGWMVNTEYTLPQS</sequence>
<organism evidence="1">
    <name type="scientific">uncultured Caudovirales phage</name>
    <dbReference type="NCBI Taxonomy" id="2100421"/>
    <lineage>
        <taxon>Viruses</taxon>
        <taxon>Duplodnaviria</taxon>
        <taxon>Heunggongvirae</taxon>
        <taxon>Uroviricota</taxon>
        <taxon>Caudoviricetes</taxon>
        <taxon>Peduoviridae</taxon>
        <taxon>Maltschvirus</taxon>
        <taxon>Maltschvirus maltsch</taxon>
    </lineage>
</organism>
<protein>
    <submittedName>
        <fullName evidence="1">Uncharacterized protein</fullName>
    </submittedName>
</protein>